<protein>
    <submittedName>
        <fullName evidence="1">Uncharacterized protein</fullName>
    </submittedName>
</protein>
<name>A0A0F9HM11_9ZZZZ</name>
<gene>
    <name evidence="1" type="ORF">LCGC14_1688230</name>
</gene>
<evidence type="ECO:0000313" key="1">
    <source>
        <dbReference type="EMBL" id="KKM16197.1"/>
    </source>
</evidence>
<sequence length="50" mass="5830">MNNTITTDSDCYRFIETTERNIPAGEFLEESEDTVWVSDPYMFFLETTGL</sequence>
<dbReference type="AlphaFoldDB" id="A0A0F9HM11"/>
<dbReference type="EMBL" id="LAZR01014727">
    <property type="protein sequence ID" value="KKM16197.1"/>
    <property type="molecule type" value="Genomic_DNA"/>
</dbReference>
<reference evidence="1" key="1">
    <citation type="journal article" date="2015" name="Nature">
        <title>Complex archaea that bridge the gap between prokaryotes and eukaryotes.</title>
        <authorList>
            <person name="Spang A."/>
            <person name="Saw J.H."/>
            <person name="Jorgensen S.L."/>
            <person name="Zaremba-Niedzwiedzka K."/>
            <person name="Martijn J."/>
            <person name="Lind A.E."/>
            <person name="van Eijk R."/>
            <person name="Schleper C."/>
            <person name="Guy L."/>
            <person name="Ettema T.J."/>
        </authorList>
    </citation>
    <scope>NUCLEOTIDE SEQUENCE</scope>
</reference>
<proteinExistence type="predicted"/>
<comment type="caution">
    <text evidence="1">The sequence shown here is derived from an EMBL/GenBank/DDBJ whole genome shotgun (WGS) entry which is preliminary data.</text>
</comment>
<organism evidence="1">
    <name type="scientific">marine sediment metagenome</name>
    <dbReference type="NCBI Taxonomy" id="412755"/>
    <lineage>
        <taxon>unclassified sequences</taxon>
        <taxon>metagenomes</taxon>
        <taxon>ecological metagenomes</taxon>
    </lineage>
</organism>
<accession>A0A0F9HM11</accession>